<dbReference type="AlphaFoldDB" id="A0AAE3JSM9"/>
<dbReference type="Proteomes" id="UP001200642">
    <property type="component" value="Unassembled WGS sequence"/>
</dbReference>
<keyword evidence="1" id="KW-1133">Transmembrane helix</keyword>
<sequence length="140" mass="15867">MEDTRIVKIFLDEETVPFAEFEPPVKFELDTTKIPDGKHSLRIVARSSKGREGMKVVPFEVRNGPQISVVGLSANEVVDNRIPITVNAYGSETDNEFIVRGSETPKGIPAWVWAFVISFIAFGIFYGIMYWNPDLYKSFF</sequence>
<keyword evidence="1" id="KW-0812">Transmembrane</keyword>
<evidence type="ECO:0000256" key="1">
    <source>
        <dbReference type="SAM" id="Phobius"/>
    </source>
</evidence>
<protein>
    <submittedName>
        <fullName evidence="2">Cytochrome C</fullName>
    </submittedName>
</protein>
<reference evidence="2" key="1">
    <citation type="submission" date="2023-02" db="EMBL/GenBank/DDBJ databases">
        <title>Genome of Flavobacteriaceae gen. nov. sp. strain F89.</title>
        <authorList>
            <person name="Wang Y."/>
        </authorList>
    </citation>
    <scope>NUCLEOTIDE SEQUENCE</scope>
    <source>
        <strain evidence="2">F89</strain>
    </source>
</reference>
<comment type="caution">
    <text evidence="2">The sequence shown here is derived from an EMBL/GenBank/DDBJ whole genome shotgun (WGS) entry which is preliminary data.</text>
</comment>
<accession>A0AAE3JSM9</accession>
<keyword evidence="3" id="KW-1185">Reference proteome</keyword>
<dbReference type="EMBL" id="JAIRBC010000010">
    <property type="protein sequence ID" value="MCG2460697.1"/>
    <property type="molecule type" value="Genomic_DNA"/>
</dbReference>
<proteinExistence type="predicted"/>
<feature type="transmembrane region" description="Helical" evidence="1">
    <location>
        <begin position="110"/>
        <end position="131"/>
    </location>
</feature>
<dbReference type="RefSeq" id="WP_317901847.1">
    <property type="nucleotide sequence ID" value="NZ_JAIRBC010000010.1"/>
</dbReference>
<organism evidence="2 3">
    <name type="scientific">Cerina litoralis</name>
    <dbReference type="NCBI Taxonomy" id="2874477"/>
    <lineage>
        <taxon>Bacteria</taxon>
        <taxon>Pseudomonadati</taxon>
        <taxon>Bacteroidota</taxon>
        <taxon>Flavobacteriia</taxon>
        <taxon>Flavobacteriales</taxon>
        <taxon>Flavobacteriaceae</taxon>
        <taxon>Cerina</taxon>
    </lineage>
</organism>
<gene>
    <name evidence="2" type="ORF">K8352_08055</name>
</gene>
<evidence type="ECO:0000313" key="2">
    <source>
        <dbReference type="EMBL" id="MCG2460697.1"/>
    </source>
</evidence>
<evidence type="ECO:0000313" key="3">
    <source>
        <dbReference type="Proteomes" id="UP001200642"/>
    </source>
</evidence>
<keyword evidence="1" id="KW-0472">Membrane</keyword>
<name>A0AAE3JSM9_9FLAO</name>